<dbReference type="STRING" id="380248.SAMN05216251_102373"/>
<dbReference type="RefSeq" id="WP_093712040.1">
    <property type="nucleotide sequence ID" value="NZ_FONG01000002.1"/>
</dbReference>
<evidence type="ECO:0000313" key="2">
    <source>
        <dbReference type="Proteomes" id="UP000199323"/>
    </source>
</evidence>
<sequence>MCTYGGRCEVLADEGELLDDPEFLRELFLGVPGEADDERAARQAAARDVLAEWLEEGASDALAREDAVCALWLGGVALLRSSRLAGRPTWFGEAA</sequence>
<evidence type="ECO:0000313" key="1">
    <source>
        <dbReference type="EMBL" id="SFE28506.1"/>
    </source>
</evidence>
<gene>
    <name evidence="1" type="ORF">SAMN05216251_102373</name>
</gene>
<protein>
    <submittedName>
        <fullName evidence="1">Uncharacterized protein</fullName>
    </submittedName>
</protein>
<reference evidence="1 2" key="1">
    <citation type="submission" date="2016-10" db="EMBL/GenBank/DDBJ databases">
        <authorList>
            <person name="de Groot N.N."/>
        </authorList>
    </citation>
    <scope>NUCLEOTIDE SEQUENCE [LARGE SCALE GENOMIC DNA]</scope>
    <source>
        <strain evidence="1 2">CGMCC 4.3510</strain>
    </source>
</reference>
<accession>A0A1I1Z9R1</accession>
<keyword evidence="2" id="KW-1185">Reference proteome</keyword>
<dbReference type="AlphaFoldDB" id="A0A1I1Z9R1"/>
<organism evidence="1 2">
    <name type="scientific">Actinacidiphila alni</name>
    <dbReference type="NCBI Taxonomy" id="380248"/>
    <lineage>
        <taxon>Bacteria</taxon>
        <taxon>Bacillati</taxon>
        <taxon>Actinomycetota</taxon>
        <taxon>Actinomycetes</taxon>
        <taxon>Kitasatosporales</taxon>
        <taxon>Streptomycetaceae</taxon>
        <taxon>Actinacidiphila</taxon>
    </lineage>
</organism>
<dbReference type="EMBL" id="FONG01000002">
    <property type="protein sequence ID" value="SFE28506.1"/>
    <property type="molecule type" value="Genomic_DNA"/>
</dbReference>
<dbReference type="Proteomes" id="UP000199323">
    <property type="component" value="Unassembled WGS sequence"/>
</dbReference>
<name>A0A1I1Z9R1_9ACTN</name>
<proteinExistence type="predicted"/>